<sequence length="322" mass="34996">MLEGMKEYWMCVGGANVDVQGVTSARLLPGTSNPGIVHQAAGGVARNVAENLGWLGEEVHLYALVGEDADGEWLRQITADSGVATHGMMRVSGKSTGRYLAIRDLDGELYTAVADMAINEAWTDAMVRDVIKRLPQVTGVFLDANLPVHVMEALLEEANRKGKKVIADPVSVKKAKKWRGRLEGMFSLVGSIDEMEALSGQSLHSYNDVEKCAHALVVGGVTQVMVICGEAGLYLCNERESLWLPAPTTQIREMAGDAFVAGVIFAQDKTSFLFEQAAYGIALAEMSIQKKGKVDLNEFLLRKEFFASKQNQIMNRDSEGAV</sequence>
<comment type="caution">
    <text evidence="5">The sequence shown here is derived from an EMBL/GenBank/DDBJ whole genome shotgun (WGS) entry which is preliminary data.</text>
</comment>
<evidence type="ECO:0000256" key="3">
    <source>
        <dbReference type="ARBA" id="ARBA00022777"/>
    </source>
</evidence>
<dbReference type="SUPFAM" id="SSF53613">
    <property type="entry name" value="Ribokinase-like"/>
    <property type="match status" value="1"/>
</dbReference>
<evidence type="ECO:0000256" key="2">
    <source>
        <dbReference type="ARBA" id="ARBA00022723"/>
    </source>
</evidence>
<dbReference type="RefSeq" id="WP_055746417.1">
    <property type="nucleotide sequence ID" value="NZ_LJJB01000013.1"/>
</dbReference>
<accession>A0ABR5N013</accession>
<dbReference type="GO" id="GO:0016301">
    <property type="term" value="F:kinase activity"/>
    <property type="evidence" value="ECO:0007669"/>
    <property type="project" value="UniProtKB-KW"/>
</dbReference>
<keyword evidence="6" id="KW-1185">Reference proteome</keyword>
<dbReference type="EMBL" id="LJJB01000013">
    <property type="protein sequence ID" value="KQL43848.1"/>
    <property type="molecule type" value="Genomic_DNA"/>
</dbReference>
<dbReference type="InterPro" id="IPR002173">
    <property type="entry name" value="Carboh/pur_kinase_PfkB_CS"/>
</dbReference>
<dbReference type="Gene3D" id="3.40.1190.20">
    <property type="match status" value="1"/>
</dbReference>
<gene>
    <name evidence="5" type="ORF">AN963_20465</name>
</gene>
<dbReference type="Proteomes" id="UP000051063">
    <property type="component" value="Unassembled WGS sequence"/>
</dbReference>
<dbReference type="Pfam" id="PF00294">
    <property type="entry name" value="PfkB"/>
    <property type="match status" value="1"/>
</dbReference>
<dbReference type="CDD" id="cd01941">
    <property type="entry name" value="YeiC_kinase_like"/>
    <property type="match status" value="1"/>
</dbReference>
<evidence type="ECO:0000259" key="4">
    <source>
        <dbReference type="Pfam" id="PF00294"/>
    </source>
</evidence>
<dbReference type="InterPro" id="IPR011611">
    <property type="entry name" value="PfkB_dom"/>
</dbReference>
<name>A0ABR5N013_BRECH</name>
<keyword evidence="2" id="KW-0479">Metal-binding</keyword>
<keyword evidence="3 5" id="KW-0418">Kinase</keyword>
<dbReference type="PROSITE" id="PS00583">
    <property type="entry name" value="PFKB_KINASES_1"/>
    <property type="match status" value="1"/>
</dbReference>
<keyword evidence="1" id="KW-0808">Transferase</keyword>
<dbReference type="PANTHER" id="PTHR42909:SF1">
    <property type="entry name" value="CARBOHYDRATE KINASE PFKB DOMAIN-CONTAINING PROTEIN"/>
    <property type="match status" value="1"/>
</dbReference>
<evidence type="ECO:0000313" key="6">
    <source>
        <dbReference type="Proteomes" id="UP000051063"/>
    </source>
</evidence>
<dbReference type="InterPro" id="IPR029056">
    <property type="entry name" value="Ribokinase-like"/>
</dbReference>
<dbReference type="PANTHER" id="PTHR42909">
    <property type="entry name" value="ZGC:136858"/>
    <property type="match status" value="1"/>
</dbReference>
<feature type="domain" description="Carbohydrate kinase PfkB" evidence="4">
    <location>
        <begin position="8"/>
        <end position="294"/>
    </location>
</feature>
<proteinExistence type="predicted"/>
<protein>
    <submittedName>
        <fullName evidence="5">Sugar kinase</fullName>
    </submittedName>
</protein>
<evidence type="ECO:0000256" key="1">
    <source>
        <dbReference type="ARBA" id="ARBA00022679"/>
    </source>
</evidence>
<organism evidence="5 6">
    <name type="scientific">Brevibacillus choshinensis</name>
    <dbReference type="NCBI Taxonomy" id="54911"/>
    <lineage>
        <taxon>Bacteria</taxon>
        <taxon>Bacillati</taxon>
        <taxon>Bacillota</taxon>
        <taxon>Bacilli</taxon>
        <taxon>Bacillales</taxon>
        <taxon>Paenibacillaceae</taxon>
        <taxon>Brevibacillus</taxon>
    </lineage>
</organism>
<reference evidence="5 6" key="1">
    <citation type="submission" date="2015-09" db="EMBL/GenBank/DDBJ databases">
        <title>Genome sequencing project for genomic taxonomy and phylogenomics of Bacillus-like bacteria.</title>
        <authorList>
            <person name="Liu B."/>
            <person name="Wang J."/>
            <person name="Zhu Y."/>
            <person name="Liu G."/>
            <person name="Chen Q."/>
            <person name="Chen Z."/>
            <person name="Lan J."/>
            <person name="Che J."/>
            <person name="Ge C."/>
            <person name="Shi H."/>
            <person name="Pan Z."/>
            <person name="Liu X."/>
        </authorList>
    </citation>
    <scope>NUCLEOTIDE SEQUENCE [LARGE SCALE GENOMIC DNA]</scope>
    <source>
        <strain evidence="5 6">DSM 8552</strain>
    </source>
</reference>
<evidence type="ECO:0000313" key="5">
    <source>
        <dbReference type="EMBL" id="KQL43848.1"/>
    </source>
</evidence>